<dbReference type="Pfam" id="PF01066">
    <property type="entry name" value="CDP-OH_P_transf"/>
    <property type="match status" value="1"/>
</dbReference>
<dbReference type="GO" id="GO:0005789">
    <property type="term" value="C:endoplasmic reticulum membrane"/>
    <property type="evidence" value="ECO:0007669"/>
    <property type="project" value="TreeGrafter"/>
</dbReference>
<accession>A0AA88XPL9</accession>
<comment type="subcellular location">
    <subcellularLocation>
        <location evidence="1">Membrane</location>
    </subcellularLocation>
</comment>
<dbReference type="PANTHER" id="PTHR10414">
    <property type="entry name" value="ETHANOLAMINEPHOSPHOTRANSFERASE"/>
    <property type="match status" value="1"/>
</dbReference>
<dbReference type="PANTHER" id="PTHR10414:SF71">
    <property type="entry name" value="FI05338P"/>
    <property type="match status" value="1"/>
</dbReference>
<feature type="transmembrane region" description="Helical" evidence="6">
    <location>
        <begin position="127"/>
        <end position="143"/>
    </location>
</feature>
<evidence type="ECO:0000256" key="4">
    <source>
        <dbReference type="ARBA" id="ARBA00023136"/>
    </source>
</evidence>
<dbReference type="InterPro" id="IPR048254">
    <property type="entry name" value="CDP_ALCOHOL_P_TRANSF_CS"/>
</dbReference>
<feature type="transmembrane region" description="Helical" evidence="6">
    <location>
        <begin position="320"/>
        <end position="338"/>
    </location>
</feature>
<keyword evidence="6" id="KW-1133">Transmembrane helix</keyword>
<dbReference type="Proteomes" id="UP001186944">
    <property type="component" value="Unassembled WGS sequence"/>
</dbReference>
<feature type="transmembrane region" description="Helical" evidence="6">
    <location>
        <begin position="196"/>
        <end position="215"/>
    </location>
</feature>
<evidence type="ECO:0000256" key="1">
    <source>
        <dbReference type="ARBA" id="ARBA00004370"/>
    </source>
</evidence>
<comment type="caution">
    <text evidence="7">The sequence shown here is derived from an EMBL/GenBank/DDBJ whole genome shotgun (WGS) entry which is preliminary data.</text>
</comment>
<evidence type="ECO:0000256" key="3">
    <source>
        <dbReference type="ARBA" id="ARBA00022679"/>
    </source>
</evidence>
<feature type="transmembrane region" description="Helical" evidence="6">
    <location>
        <begin position="263"/>
        <end position="281"/>
    </location>
</feature>
<evidence type="ECO:0008006" key="9">
    <source>
        <dbReference type="Google" id="ProtNLM"/>
    </source>
</evidence>
<organism evidence="7 8">
    <name type="scientific">Pinctada imbricata</name>
    <name type="common">Atlantic pearl-oyster</name>
    <name type="synonym">Pinctada martensii</name>
    <dbReference type="NCBI Taxonomy" id="66713"/>
    <lineage>
        <taxon>Eukaryota</taxon>
        <taxon>Metazoa</taxon>
        <taxon>Spiralia</taxon>
        <taxon>Lophotrochozoa</taxon>
        <taxon>Mollusca</taxon>
        <taxon>Bivalvia</taxon>
        <taxon>Autobranchia</taxon>
        <taxon>Pteriomorphia</taxon>
        <taxon>Pterioida</taxon>
        <taxon>Pterioidea</taxon>
        <taxon>Pteriidae</taxon>
        <taxon>Pinctada</taxon>
    </lineage>
</organism>
<dbReference type="AlphaFoldDB" id="A0AA88XPL9"/>
<gene>
    <name evidence="7" type="ORF">FSP39_007489</name>
</gene>
<name>A0AA88XPL9_PINIB</name>
<feature type="transmembrane region" description="Helical" evidence="6">
    <location>
        <begin position="155"/>
        <end position="176"/>
    </location>
</feature>
<dbReference type="FunFam" id="1.20.120.1760:FF:000016">
    <property type="entry name" value="ethanolaminephosphotransferase 1"/>
    <property type="match status" value="1"/>
</dbReference>
<keyword evidence="3 5" id="KW-0808">Transferase</keyword>
<dbReference type="PROSITE" id="PS00379">
    <property type="entry name" value="CDP_ALCOHOL_P_TRANSF"/>
    <property type="match status" value="1"/>
</dbReference>
<dbReference type="InterPro" id="IPR043130">
    <property type="entry name" value="CDP-OH_PTrfase_TM_dom"/>
</dbReference>
<keyword evidence="6" id="KW-0812">Transmembrane</keyword>
<dbReference type="InterPro" id="IPR000462">
    <property type="entry name" value="CDP-OH_P_trans"/>
</dbReference>
<dbReference type="GO" id="GO:0005794">
    <property type="term" value="C:Golgi apparatus"/>
    <property type="evidence" value="ECO:0007669"/>
    <property type="project" value="TreeGrafter"/>
</dbReference>
<dbReference type="GO" id="GO:0004307">
    <property type="term" value="F:ethanolaminephosphotransferase activity"/>
    <property type="evidence" value="ECO:0007669"/>
    <property type="project" value="TreeGrafter"/>
</dbReference>
<feature type="transmembrane region" description="Helical" evidence="6">
    <location>
        <begin position="293"/>
        <end position="314"/>
    </location>
</feature>
<dbReference type="EMBL" id="VSWD01000010">
    <property type="protein sequence ID" value="KAK3089897.1"/>
    <property type="molecule type" value="Genomic_DNA"/>
</dbReference>
<evidence type="ECO:0000313" key="7">
    <source>
        <dbReference type="EMBL" id="KAK3089897.1"/>
    </source>
</evidence>
<dbReference type="PIRSF" id="PIRSF015665">
    <property type="entry name" value="CHOPT"/>
    <property type="match status" value="1"/>
</dbReference>
<sequence>MHPFWNWIVQFFPKWIAPNLLTLTGFLHLVLNFAILSYYDTNFYASDRDTPDVTPIPDWVWIMCAFNIFAASTLDGIDGKQARRTGTSSPLGELFDHGLDSWASSLYPISMYSIFGRGEFSVPPFRVYLIVIGVMLGFITCHWEKYNTKILFLPWGYDFSCIAMAGVFIITYIGGYEMWKGYAPIIGLTYAQVFEIVMHAGVFIFTFPVTFWNIYRSYRDKTGKLHGAWEANRPLVSSCLFFGLMLLWSQISSCGILEQQPRMFYLVSGVVFSNIGCKLIISQMSDTRCELINTLIFPLIGIVALVSLCSLGQIEVYLLAAYSVFAVCAHLHFGMCVVQEMCDHFNISAFTIRRKTS</sequence>
<dbReference type="Gene3D" id="1.20.120.1760">
    <property type="match status" value="1"/>
</dbReference>
<reference evidence="7" key="1">
    <citation type="submission" date="2019-08" db="EMBL/GenBank/DDBJ databases">
        <title>The improved chromosome-level genome for the pearl oyster Pinctada fucata martensii using PacBio sequencing and Hi-C.</title>
        <authorList>
            <person name="Zheng Z."/>
        </authorList>
    </citation>
    <scope>NUCLEOTIDE SEQUENCE</scope>
    <source>
        <strain evidence="7">ZZ-2019</strain>
        <tissue evidence="7">Adductor muscle</tissue>
    </source>
</reference>
<keyword evidence="8" id="KW-1185">Reference proteome</keyword>
<dbReference type="InterPro" id="IPR014472">
    <property type="entry name" value="CHOPT"/>
</dbReference>
<proteinExistence type="inferred from homology"/>
<dbReference type="GO" id="GO:0006646">
    <property type="term" value="P:phosphatidylethanolamine biosynthetic process"/>
    <property type="evidence" value="ECO:0007669"/>
    <property type="project" value="TreeGrafter"/>
</dbReference>
<protein>
    <recommendedName>
        <fullName evidence="9">Ethanolaminephosphotransferase 1</fullName>
    </recommendedName>
</protein>
<evidence type="ECO:0000313" key="8">
    <source>
        <dbReference type="Proteomes" id="UP001186944"/>
    </source>
</evidence>
<feature type="transmembrane region" description="Helical" evidence="6">
    <location>
        <begin position="235"/>
        <end position="251"/>
    </location>
</feature>
<keyword evidence="4 6" id="KW-0472">Membrane</keyword>
<evidence type="ECO:0000256" key="6">
    <source>
        <dbReference type="SAM" id="Phobius"/>
    </source>
</evidence>
<feature type="transmembrane region" description="Helical" evidence="6">
    <location>
        <begin position="59"/>
        <end position="77"/>
    </location>
</feature>
<feature type="transmembrane region" description="Helical" evidence="6">
    <location>
        <begin position="20"/>
        <end position="39"/>
    </location>
</feature>
<evidence type="ECO:0000256" key="5">
    <source>
        <dbReference type="RuleBase" id="RU003750"/>
    </source>
</evidence>
<evidence type="ECO:0000256" key="2">
    <source>
        <dbReference type="ARBA" id="ARBA00010441"/>
    </source>
</evidence>
<comment type="similarity">
    <text evidence="2 5">Belongs to the CDP-alcohol phosphatidyltransferase class-I family.</text>
</comment>